<dbReference type="AlphaFoldDB" id="A0A286JZT1"/>
<protein>
    <submittedName>
        <fullName evidence="1">Uncharacterized protein</fullName>
    </submittedName>
</protein>
<reference evidence="1" key="1">
    <citation type="submission" date="2016-03" db="EMBL/GenBank/DDBJ databases">
        <title>The evolution of Pseudomonas syringe pv. actinidiae in New Zealand.</title>
        <authorList>
            <person name="Butler M.I."/>
            <person name="Taiaroa G."/>
            <person name="Stockwell P."/>
            <person name="Lamont I."/>
            <person name="Poulter R."/>
        </authorList>
    </citation>
    <scope>NUCLEOTIDE SEQUENCE</scope>
    <source>
        <strain evidence="1">SR198</strain>
        <plasmid evidence="1">pMG2_SR198</plasmid>
    </source>
</reference>
<proteinExistence type="predicted"/>
<dbReference type="EMBL" id="KU950310">
    <property type="protein sequence ID" value="AMW88305.1"/>
    <property type="molecule type" value="Genomic_DNA"/>
</dbReference>
<geneLocation type="plasmid" evidence="1">
    <name>pMG2_SR198</name>
</geneLocation>
<accession>A0A286JZT1</accession>
<keyword evidence="1" id="KW-0614">Plasmid</keyword>
<organism evidence="1">
    <name type="scientific">Pseudomonas syringae pv. actinidiae</name>
    <dbReference type="NCBI Taxonomy" id="103796"/>
    <lineage>
        <taxon>Bacteria</taxon>
        <taxon>Pseudomonadati</taxon>
        <taxon>Pseudomonadota</taxon>
        <taxon>Gammaproteobacteria</taxon>
        <taxon>Pseudomonadales</taxon>
        <taxon>Pseudomonadaceae</taxon>
        <taxon>Pseudomonas</taxon>
        <taxon>Pseudomonas syringae</taxon>
    </lineage>
</organism>
<evidence type="ECO:0000313" key="1">
    <source>
        <dbReference type="EMBL" id="AMW88305.1"/>
    </source>
</evidence>
<sequence>MNERSSSIRPASWSTPLAGDEYFSYAAIPPWMGDKKGESNASWQD</sequence>
<name>A0A286JZT1_PSESF</name>